<dbReference type="EMBL" id="FQVI01000021">
    <property type="protein sequence ID" value="SHF32242.1"/>
    <property type="molecule type" value="Genomic_DNA"/>
</dbReference>
<evidence type="ECO:0000256" key="1">
    <source>
        <dbReference type="ARBA" id="ARBA00007362"/>
    </source>
</evidence>
<dbReference type="Gene3D" id="1.10.3730.20">
    <property type="match status" value="1"/>
</dbReference>
<dbReference type="SUPFAM" id="SSF103481">
    <property type="entry name" value="Multidrug resistance efflux transporter EmrE"/>
    <property type="match status" value="1"/>
</dbReference>
<sequence>MNRLFMLLMFGCTFFSAISQVLLKQSANRTYKHPIFEYLNWRVVVAYGIFFAVLLTNTYAYTQVEMKYGPVIDAFTYVFVLLLSVGVLKEKINRGKLVGNLIIIAGIVIYTLP</sequence>
<comment type="similarity">
    <text evidence="1">Belongs to the EamA transporter family.</text>
</comment>
<dbReference type="GO" id="GO:0016020">
    <property type="term" value="C:membrane"/>
    <property type="evidence" value="ECO:0007669"/>
    <property type="project" value="InterPro"/>
</dbReference>
<protein>
    <submittedName>
        <fullName evidence="4">EamA-like transporter family protein</fullName>
    </submittedName>
</protein>
<gene>
    <name evidence="4" type="ORF">SAMN02745158_03293</name>
</gene>
<keyword evidence="2" id="KW-0812">Transmembrane</keyword>
<keyword evidence="2" id="KW-1133">Transmembrane helix</keyword>
<dbReference type="RefSeq" id="WP_084068036.1">
    <property type="nucleotide sequence ID" value="NZ_FQVI01000021.1"/>
</dbReference>
<feature type="domain" description="EamA" evidence="3">
    <location>
        <begin position="8"/>
        <end position="111"/>
    </location>
</feature>
<keyword evidence="2" id="KW-0472">Membrane</keyword>
<feature type="transmembrane region" description="Helical" evidence="2">
    <location>
        <begin position="39"/>
        <end position="61"/>
    </location>
</feature>
<dbReference type="OrthoDB" id="2873177at2"/>
<proteinExistence type="inferred from homology"/>
<evidence type="ECO:0000259" key="3">
    <source>
        <dbReference type="Pfam" id="PF00892"/>
    </source>
</evidence>
<name>A0A1M5AQN3_9CLOT</name>
<accession>A0A1M5AQN3</accession>
<evidence type="ECO:0000313" key="5">
    <source>
        <dbReference type="Proteomes" id="UP000184245"/>
    </source>
</evidence>
<evidence type="ECO:0000313" key="4">
    <source>
        <dbReference type="EMBL" id="SHF32242.1"/>
    </source>
</evidence>
<dbReference type="InterPro" id="IPR037185">
    <property type="entry name" value="EmrE-like"/>
</dbReference>
<evidence type="ECO:0000256" key="2">
    <source>
        <dbReference type="SAM" id="Phobius"/>
    </source>
</evidence>
<reference evidence="4 5" key="1">
    <citation type="submission" date="2016-11" db="EMBL/GenBank/DDBJ databases">
        <authorList>
            <person name="Jaros S."/>
            <person name="Januszkiewicz K."/>
            <person name="Wedrychowicz H."/>
        </authorList>
    </citation>
    <scope>NUCLEOTIDE SEQUENCE [LARGE SCALE GENOMIC DNA]</scope>
    <source>
        <strain evidence="4 5">DSM 17459</strain>
    </source>
</reference>
<feature type="transmembrane region" description="Helical" evidence="2">
    <location>
        <begin position="94"/>
        <end position="112"/>
    </location>
</feature>
<feature type="transmembrane region" description="Helical" evidence="2">
    <location>
        <begin position="68"/>
        <end position="88"/>
    </location>
</feature>
<dbReference type="InterPro" id="IPR000620">
    <property type="entry name" value="EamA_dom"/>
</dbReference>
<dbReference type="Proteomes" id="UP000184245">
    <property type="component" value="Unassembled WGS sequence"/>
</dbReference>
<dbReference type="STRING" id="1122155.SAMN02745158_03293"/>
<keyword evidence="5" id="KW-1185">Reference proteome</keyword>
<dbReference type="AlphaFoldDB" id="A0A1M5AQN3"/>
<organism evidence="4 5">
    <name type="scientific">Lactonifactor longoviformis DSM 17459</name>
    <dbReference type="NCBI Taxonomy" id="1122155"/>
    <lineage>
        <taxon>Bacteria</taxon>
        <taxon>Bacillati</taxon>
        <taxon>Bacillota</taxon>
        <taxon>Clostridia</taxon>
        <taxon>Eubacteriales</taxon>
        <taxon>Clostridiaceae</taxon>
        <taxon>Lactonifactor</taxon>
    </lineage>
</organism>
<dbReference type="Pfam" id="PF00892">
    <property type="entry name" value="EamA"/>
    <property type="match status" value="1"/>
</dbReference>